<protein>
    <submittedName>
        <fullName evidence="1">Uncharacterized protein</fullName>
    </submittedName>
</protein>
<dbReference type="Proteomes" id="UP000602004">
    <property type="component" value="Unassembled WGS sequence"/>
</dbReference>
<comment type="caution">
    <text evidence="1">The sequence shown here is derived from an EMBL/GenBank/DDBJ whole genome shotgun (WGS) entry which is preliminary data.</text>
</comment>
<accession>A0ABQ1MAZ0</accession>
<organism evidence="1 2">
    <name type="scientific">Paraburkholderia caffeinilytica</name>
    <dbReference type="NCBI Taxonomy" id="1761016"/>
    <lineage>
        <taxon>Bacteria</taxon>
        <taxon>Pseudomonadati</taxon>
        <taxon>Pseudomonadota</taxon>
        <taxon>Betaproteobacteria</taxon>
        <taxon>Burkholderiales</taxon>
        <taxon>Burkholderiaceae</taxon>
        <taxon>Paraburkholderia</taxon>
    </lineage>
</organism>
<proteinExistence type="predicted"/>
<evidence type="ECO:0000313" key="2">
    <source>
        <dbReference type="Proteomes" id="UP000602004"/>
    </source>
</evidence>
<keyword evidence="2" id="KW-1185">Reference proteome</keyword>
<reference evidence="2" key="1">
    <citation type="journal article" date="2019" name="Int. J. Syst. Evol. Microbiol.">
        <title>The Global Catalogue of Microorganisms (GCM) 10K type strain sequencing project: providing services to taxonomists for standard genome sequencing and annotation.</title>
        <authorList>
            <consortium name="The Broad Institute Genomics Platform"/>
            <consortium name="The Broad Institute Genome Sequencing Center for Infectious Disease"/>
            <person name="Wu L."/>
            <person name="Ma J."/>
        </authorList>
    </citation>
    <scope>NUCLEOTIDE SEQUENCE [LARGE SCALE GENOMIC DNA]</scope>
    <source>
        <strain evidence="2">CGMCC 1.15103</strain>
    </source>
</reference>
<evidence type="ECO:0000313" key="1">
    <source>
        <dbReference type="EMBL" id="GGC36644.1"/>
    </source>
</evidence>
<dbReference type="EMBL" id="BMHL01000003">
    <property type="protein sequence ID" value="GGC36644.1"/>
    <property type="molecule type" value="Genomic_DNA"/>
</dbReference>
<gene>
    <name evidence="1" type="ORF">GCM10011400_24150</name>
</gene>
<name>A0ABQ1MAZ0_9BURK</name>
<sequence>MHVPGKLARNLNAFTHMHSQRAVIDKTHEGVPGSSCRLGCCGDIEPVVHRFQFVTLAFDKPQTVFRLPQWRWPVTRPYNGFSGGARIRGWQLNRFYRQNGWLHYDDVCSVTGAVGEVGLHNEDYSRPWTAYPVSKRAHTLIHTRARFSKAWSAFLTKEALSDTWAKTLSPDGGVSIADRDCGVVHLLEHAPHPEWVSLPENEFDGR</sequence>